<proteinExistence type="predicted"/>
<evidence type="ECO:0000313" key="2">
    <source>
        <dbReference type="Proteomes" id="UP001249851"/>
    </source>
</evidence>
<evidence type="ECO:0000313" key="1">
    <source>
        <dbReference type="EMBL" id="KAK2548553.1"/>
    </source>
</evidence>
<reference evidence="1" key="2">
    <citation type="journal article" date="2023" name="Science">
        <title>Genomic signatures of disease resistance in endangered staghorn corals.</title>
        <authorList>
            <person name="Vollmer S.V."/>
            <person name="Selwyn J.D."/>
            <person name="Despard B.A."/>
            <person name="Roesel C.L."/>
        </authorList>
    </citation>
    <scope>NUCLEOTIDE SEQUENCE</scope>
    <source>
        <strain evidence="1">K2</strain>
    </source>
</reference>
<name>A0AAD9USR4_ACRCE</name>
<comment type="caution">
    <text evidence="1">The sequence shown here is derived from an EMBL/GenBank/DDBJ whole genome shotgun (WGS) entry which is preliminary data.</text>
</comment>
<accession>A0AAD9USR4</accession>
<dbReference type="Proteomes" id="UP001249851">
    <property type="component" value="Unassembled WGS sequence"/>
</dbReference>
<dbReference type="AlphaFoldDB" id="A0AAD9USR4"/>
<keyword evidence="2" id="KW-1185">Reference proteome</keyword>
<sequence length="84" mass="9397">MGKRGRKCKGRELNKKGLSPARLKRIIKSVSQKHPEAYARLKDGPGGNQDEVLEDLLQGTERRSVIITKCKLIMKKTVTGTFFG</sequence>
<gene>
    <name evidence="1" type="ORF">P5673_031223</name>
</gene>
<organism evidence="1 2">
    <name type="scientific">Acropora cervicornis</name>
    <name type="common">Staghorn coral</name>
    <dbReference type="NCBI Taxonomy" id="6130"/>
    <lineage>
        <taxon>Eukaryota</taxon>
        <taxon>Metazoa</taxon>
        <taxon>Cnidaria</taxon>
        <taxon>Anthozoa</taxon>
        <taxon>Hexacorallia</taxon>
        <taxon>Scleractinia</taxon>
        <taxon>Astrocoeniina</taxon>
        <taxon>Acroporidae</taxon>
        <taxon>Acropora</taxon>
    </lineage>
</organism>
<protein>
    <submittedName>
        <fullName evidence="1">Uncharacterized protein</fullName>
    </submittedName>
</protein>
<dbReference type="EMBL" id="JARQWQ010000144">
    <property type="protein sequence ID" value="KAK2548553.1"/>
    <property type="molecule type" value="Genomic_DNA"/>
</dbReference>
<reference evidence="1" key="1">
    <citation type="journal article" date="2023" name="G3 (Bethesda)">
        <title>Whole genome assembly and annotation of the endangered Caribbean coral Acropora cervicornis.</title>
        <authorList>
            <person name="Selwyn J.D."/>
            <person name="Vollmer S.V."/>
        </authorList>
    </citation>
    <scope>NUCLEOTIDE SEQUENCE</scope>
    <source>
        <strain evidence="1">K2</strain>
    </source>
</reference>